<dbReference type="AlphaFoldDB" id="A0A6H5H9E0"/>
<proteinExistence type="predicted"/>
<gene>
    <name evidence="2" type="ORF">NTEN_LOCUS17042</name>
</gene>
<dbReference type="Proteomes" id="UP000479000">
    <property type="component" value="Unassembled WGS sequence"/>
</dbReference>
<evidence type="ECO:0000313" key="2">
    <source>
        <dbReference type="EMBL" id="CAB0012281.1"/>
    </source>
</evidence>
<keyword evidence="3" id="KW-1185">Reference proteome</keyword>
<name>A0A6H5H9E0_9HEMI</name>
<feature type="compositionally biased region" description="Basic residues" evidence="1">
    <location>
        <begin position="155"/>
        <end position="167"/>
    </location>
</feature>
<reference evidence="2 3" key="1">
    <citation type="submission" date="2020-02" db="EMBL/GenBank/DDBJ databases">
        <authorList>
            <person name="Ferguson B K."/>
        </authorList>
    </citation>
    <scope>NUCLEOTIDE SEQUENCE [LARGE SCALE GENOMIC DNA]</scope>
</reference>
<organism evidence="2 3">
    <name type="scientific">Nesidiocoris tenuis</name>
    <dbReference type="NCBI Taxonomy" id="355587"/>
    <lineage>
        <taxon>Eukaryota</taxon>
        <taxon>Metazoa</taxon>
        <taxon>Ecdysozoa</taxon>
        <taxon>Arthropoda</taxon>
        <taxon>Hexapoda</taxon>
        <taxon>Insecta</taxon>
        <taxon>Pterygota</taxon>
        <taxon>Neoptera</taxon>
        <taxon>Paraneoptera</taxon>
        <taxon>Hemiptera</taxon>
        <taxon>Heteroptera</taxon>
        <taxon>Panheteroptera</taxon>
        <taxon>Cimicomorpha</taxon>
        <taxon>Miridae</taxon>
        <taxon>Dicyphina</taxon>
        <taxon>Nesidiocoris</taxon>
    </lineage>
</organism>
<evidence type="ECO:0000313" key="3">
    <source>
        <dbReference type="Proteomes" id="UP000479000"/>
    </source>
</evidence>
<protein>
    <submittedName>
        <fullName evidence="2">Uncharacterized protein</fullName>
    </submittedName>
</protein>
<evidence type="ECO:0000256" key="1">
    <source>
        <dbReference type="SAM" id="MobiDB-lite"/>
    </source>
</evidence>
<feature type="region of interest" description="Disordered" evidence="1">
    <location>
        <begin position="138"/>
        <end position="167"/>
    </location>
</feature>
<sequence>MAPSSTEKCSSTVHFTRFHCRKIISDPILRPRECGLRRRSTKPKVSGLEPQGASTLPNRYNSRSTPSTPNRRSAIPFKKVPETESCSSKSGRRQQHLPVRFRALPPSTLVEIHRAIACTSDIYLPPTELNVSQVPRISDVQSRRAMRPQTDRSTASRHTRRVNRMPQ</sequence>
<feature type="compositionally biased region" description="Low complexity" evidence="1">
    <location>
        <begin position="61"/>
        <end position="73"/>
    </location>
</feature>
<accession>A0A6H5H9E0</accession>
<dbReference type="EMBL" id="CADCXU010025174">
    <property type="protein sequence ID" value="CAB0012281.1"/>
    <property type="molecule type" value="Genomic_DNA"/>
</dbReference>
<feature type="region of interest" description="Disordered" evidence="1">
    <location>
        <begin position="34"/>
        <end position="94"/>
    </location>
</feature>